<dbReference type="CDD" id="cd00397">
    <property type="entry name" value="DNA_BRE_C"/>
    <property type="match status" value="1"/>
</dbReference>
<sequence length="759" mass="81112">MLGKRHYDPGVFSNRRVAMPADGLFPVVDRPAPLQPLGRPRGAQTRLLNSGAGPVGRHHFAFLRALLDGITLEQAWRTYLSFAGGPGDRRQALGQLRQLVQTLGRAGGHQGCAPAMAVALPALRALPDLARRRARHGAGNPGQSIAVAPIQAPPTLDDWRARQCGDAGIDEDFYTEAEWLALYADAFGTGAAQPAGAGIPGQLAAAPSPALAATADVRLAESVPAPGTNGLAPTRRRAVLDALATLELSLAREAHLGDATGLWLAGQLPRQLATAGVRTLGDLVSLINLQGFRWHRLVPGLGVVRAQRLLDWLLPVAEAGGQPVLETSRRPETDLVLARQRLRTPATASTRPAQATTSPATDAAVVSAWLDRHTGATRRAYARVTERFLRWASELRHQPLAGLTAADLQAYLDFVRAPPADWVQQRRVRRDSPAWRPFQGPLGPSSQRQELAVLASLLGDLHAAGQLPGHPAARILRRLDLPTPTVDVGRALSPAQWDFARQVLHEKPDTPARRRLQLLLALAGGAGLTLSELATTRLRALRRSSVDGEPAWLLELVGRAGRTRTVLVPNEVHALLGQHHRDMDAAGLGFDSAVARVQAPCPAPGSDAQGAAASTSPQDDPQAWRPLLGILRRPPPRRGLDALGLPVVDRAQPTQADRHGALERSAIDKLLRRFFHGVAREAAARAGAPAAEAFLAASSHWLRHSFAHRAAQQLSPPLLQQVLGHVSPRTAARYLATDTAAVVRGMRALQPPGTRPDSG</sequence>
<dbReference type="SUPFAM" id="SSF56349">
    <property type="entry name" value="DNA breaking-rejoining enzymes"/>
    <property type="match status" value="1"/>
</dbReference>
<dbReference type="GO" id="GO:0006310">
    <property type="term" value="P:DNA recombination"/>
    <property type="evidence" value="ECO:0007669"/>
    <property type="project" value="UniProtKB-KW"/>
</dbReference>
<gene>
    <name evidence="8" type="ORF">AQPW35_20140</name>
</gene>
<dbReference type="EMBL" id="BJCL01000004">
    <property type="protein sequence ID" value="GCL62933.1"/>
    <property type="molecule type" value="Genomic_DNA"/>
</dbReference>
<keyword evidence="9" id="KW-1185">Reference proteome</keyword>
<dbReference type="InterPro" id="IPR044068">
    <property type="entry name" value="CB"/>
</dbReference>
<evidence type="ECO:0000256" key="4">
    <source>
        <dbReference type="PROSITE-ProRule" id="PRU01248"/>
    </source>
</evidence>
<evidence type="ECO:0008006" key="10">
    <source>
        <dbReference type="Google" id="ProtNLM"/>
    </source>
</evidence>
<keyword evidence="2 4" id="KW-0238">DNA-binding</keyword>
<dbReference type="InterPro" id="IPR002104">
    <property type="entry name" value="Integrase_catalytic"/>
</dbReference>
<evidence type="ECO:0000313" key="8">
    <source>
        <dbReference type="EMBL" id="GCL62933.1"/>
    </source>
</evidence>
<organism evidence="8 9">
    <name type="scientific">Pseudaquabacterium pictum</name>
    <dbReference type="NCBI Taxonomy" id="2315236"/>
    <lineage>
        <taxon>Bacteria</taxon>
        <taxon>Pseudomonadati</taxon>
        <taxon>Pseudomonadota</taxon>
        <taxon>Betaproteobacteria</taxon>
        <taxon>Burkholderiales</taxon>
        <taxon>Sphaerotilaceae</taxon>
        <taxon>Pseudaquabacterium</taxon>
    </lineage>
</organism>
<accession>A0A480ANF9</accession>
<keyword evidence="3" id="KW-0233">DNA recombination</keyword>
<dbReference type="Gene3D" id="1.10.443.10">
    <property type="entry name" value="Intergrase catalytic core"/>
    <property type="match status" value="1"/>
</dbReference>
<evidence type="ECO:0000256" key="5">
    <source>
        <dbReference type="SAM" id="MobiDB-lite"/>
    </source>
</evidence>
<dbReference type="Proteomes" id="UP000301751">
    <property type="component" value="Unassembled WGS sequence"/>
</dbReference>
<protein>
    <recommendedName>
        <fullName evidence="10">Integrase</fullName>
    </recommendedName>
</protein>
<feature type="domain" description="Tyr recombinase" evidence="6">
    <location>
        <begin position="487"/>
        <end position="747"/>
    </location>
</feature>
<evidence type="ECO:0000256" key="3">
    <source>
        <dbReference type="ARBA" id="ARBA00023172"/>
    </source>
</evidence>
<proteinExistence type="predicted"/>
<dbReference type="InterPro" id="IPR022169">
    <property type="entry name" value="DUF3701"/>
</dbReference>
<dbReference type="InterPro" id="IPR013762">
    <property type="entry name" value="Integrase-like_cat_sf"/>
</dbReference>
<dbReference type="Gene3D" id="1.10.150.130">
    <property type="match status" value="1"/>
</dbReference>
<evidence type="ECO:0000259" key="6">
    <source>
        <dbReference type="PROSITE" id="PS51898"/>
    </source>
</evidence>
<evidence type="ECO:0000256" key="2">
    <source>
        <dbReference type="ARBA" id="ARBA00023125"/>
    </source>
</evidence>
<dbReference type="GO" id="GO:0003677">
    <property type="term" value="F:DNA binding"/>
    <property type="evidence" value="ECO:0007669"/>
    <property type="project" value="UniProtKB-UniRule"/>
</dbReference>
<dbReference type="InterPro" id="IPR010998">
    <property type="entry name" value="Integrase_recombinase_N"/>
</dbReference>
<evidence type="ECO:0000256" key="1">
    <source>
        <dbReference type="ARBA" id="ARBA00022908"/>
    </source>
</evidence>
<feature type="domain" description="Core-binding (CB)" evidence="7">
    <location>
        <begin position="360"/>
        <end position="462"/>
    </location>
</feature>
<comment type="caution">
    <text evidence="8">The sequence shown here is derived from an EMBL/GenBank/DDBJ whole genome shotgun (WGS) entry which is preliminary data.</text>
</comment>
<name>A0A480ANF9_9BURK</name>
<dbReference type="Pfam" id="PF12482">
    <property type="entry name" value="DUF3701"/>
    <property type="match status" value="1"/>
</dbReference>
<dbReference type="AlphaFoldDB" id="A0A480ANF9"/>
<dbReference type="InterPro" id="IPR011010">
    <property type="entry name" value="DNA_brk_join_enz"/>
</dbReference>
<reference evidence="9" key="1">
    <citation type="submission" date="2019-03" db="EMBL/GenBank/DDBJ databases">
        <title>Aquabacterium pictum sp.nov., the first bacteriochlorophyll a-containing freshwater bacterium in the genus Aquabacterium of the class Betaproteobacteria.</title>
        <authorList>
            <person name="Hirose S."/>
            <person name="Tank M."/>
            <person name="Hara E."/>
            <person name="Tamaki H."/>
            <person name="Takaichi S."/>
            <person name="Haruta S."/>
            <person name="Hanada S."/>
        </authorList>
    </citation>
    <scope>NUCLEOTIDE SEQUENCE [LARGE SCALE GENOMIC DNA]</scope>
    <source>
        <strain evidence="9">W35</strain>
    </source>
</reference>
<keyword evidence="1" id="KW-0229">DNA integration</keyword>
<dbReference type="PROSITE" id="PS51900">
    <property type="entry name" value="CB"/>
    <property type="match status" value="1"/>
</dbReference>
<dbReference type="GO" id="GO:0015074">
    <property type="term" value="P:DNA integration"/>
    <property type="evidence" value="ECO:0007669"/>
    <property type="project" value="UniProtKB-KW"/>
</dbReference>
<feature type="region of interest" description="Disordered" evidence="5">
    <location>
        <begin position="600"/>
        <end position="623"/>
    </location>
</feature>
<evidence type="ECO:0000259" key="7">
    <source>
        <dbReference type="PROSITE" id="PS51900"/>
    </source>
</evidence>
<evidence type="ECO:0000313" key="9">
    <source>
        <dbReference type="Proteomes" id="UP000301751"/>
    </source>
</evidence>
<dbReference type="PROSITE" id="PS51898">
    <property type="entry name" value="TYR_RECOMBINASE"/>
    <property type="match status" value="1"/>
</dbReference>